<keyword evidence="10" id="KW-0325">Glycoprotein</keyword>
<evidence type="ECO:0000256" key="1">
    <source>
        <dbReference type="ARBA" id="ARBA00004651"/>
    </source>
</evidence>
<dbReference type="SUPFAM" id="SSF90123">
    <property type="entry name" value="ABC transporter transmembrane region"/>
    <property type="match status" value="2"/>
</dbReference>
<keyword evidence="5" id="KW-0677">Repeat</keyword>
<evidence type="ECO:0000259" key="13">
    <source>
        <dbReference type="PROSITE" id="PS50893"/>
    </source>
</evidence>
<evidence type="ECO:0000256" key="9">
    <source>
        <dbReference type="ARBA" id="ARBA00023136"/>
    </source>
</evidence>
<dbReference type="PROSITE" id="PS50893">
    <property type="entry name" value="ABC_TRANSPORTER_2"/>
    <property type="match status" value="2"/>
</dbReference>
<dbReference type="Gene3D" id="3.40.50.300">
    <property type="entry name" value="P-loop containing nucleotide triphosphate hydrolases"/>
    <property type="match status" value="2"/>
</dbReference>
<dbReference type="Gene3D" id="1.20.1560.10">
    <property type="entry name" value="ABC transporter type 1, transmembrane domain"/>
    <property type="match status" value="3"/>
</dbReference>
<evidence type="ECO:0000256" key="6">
    <source>
        <dbReference type="ARBA" id="ARBA00022741"/>
    </source>
</evidence>
<evidence type="ECO:0000256" key="4">
    <source>
        <dbReference type="ARBA" id="ARBA00022692"/>
    </source>
</evidence>
<dbReference type="InterPro" id="IPR017871">
    <property type="entry name" value="ABC_transporter-like_CS"/>
</dbReference>
<dbReference type="GO" id="GO:0010328">
    <property type="term" value="F:auxin influx transmembrane transporter activity"/>
    <property type="evidence" value="ECO:0007669"/>
    <property type="project" value="UniProtKB-ARBA"/>
</dbReference>
<name>A0A7N0UDC8_KALFE</name>
<feature type="compositionally biased region" description="Low complexity" evidence="11">
    <location>
        <begin position="660"/>
        <end position="682"/>
    </location>
</feature>
<comment type="subcellular location">
    <subcellularLocation>
        <location evidence="1">Cell membrane</location>
        <topology evidence="1">Multi-pass membrane protein</topology>
    </subcellularLocation>
</comment>
<dbReference type="CDD" id="cd03249">
    <property type="entry name" value="ABC_MTABC3_MDL1_MDL2"/>
    <property type="match status" value="2"/>
</dbReference>
<sequence length="1300" mass="140222">MAEGKKIDTEINVEEASLPTNTSTVFETDKSPETDRSKDVSPKGRKKSGKANSVPFYKLFSFADSKDVFLMLVGSVAACGNGVCSPLMTILLGRTINAFGATTSTQYIVHEVTKVALQFVYLAIGTAVAAFLQVACWMVTGERQSARIRGLYLKTILRQDVSFFDSETNTGEVVGRMSGDTVLIQDAMGEKVGKFIQLMATFTGGFIIAFIKGWRLTLVMLSSIPFVVLSGAIMGILISRLASRGQMAYSEASTVVEQTIGSIRTVASFTGEKQAVAKYNNALKETLKSATKESVTAGLGFGTLMFILYCSYALAVWYGGIMVLESGYTGGDVINVILAVLTGSMSLGQTSPCLSAFAAGQAAAYKMFETIKRNPLIDAYDTRGKTLDDINGDIELKDVCFTYPARPDETIFNGFSLSIPSGTTAALVGQSGSGKSTVISLIERFYDPQGGVILIDGIDLREFQLRWIRGKIGLVSQEPVLFASSIKDNIIYGKDDATDAEIRAALELANAAKFVDKLPQGVDTMVGEHGTQLSGGQKQRVAIARAILKDPRILLLDEATSALDAESERVVQEALDRVMVSRTTVVVAHRLSTVKNADMIAVIHQGKIVEQGSHSELLKDPESPYCQLIKLQEMNKDSEKPPTAKEQDLSKSDSRRQSSRRLSSIRSVSRGSSRSGSGRHSFGVAMGIPGEVKVFESDLPVETVSSDLQSPRPEVSLLRLAYLNKPELPFLLIGATLAILNGIILPVFGLLLSSAIKSYFEPEEKLKRDTRFWASMFVCLGVLSFSSLSARNYFFGVAGWKLVNRIRSKCFEKVTTMEISWFDEPENSSGAVGARLSADAAAVRRLVGDELALVVQNIATAAAGLAVAFEASWQLALVILTLVPLLGVNGYVQSKSMRGFSADAKKQYEEASQVASDAVGSIRTVASFSAEEKVMQLYKSKCEGPLEAGIRDGVISGVGFGVSFFFLYTVYATSFYAGARLMDDGKTTFREVFQAFFALTMSAVGISQSGGFAADSTKAKASAASVFAILDRESKIDPDDESGTTLDHVNGQIEFRHVSFKYPLRPDVQIFRDLNIIIRPGKTVALVGESGSGKSTVIAMLQRFYDPDSGDILLDGVEIQKLRLRWLRQQMGLVSQEPVLFNDTIKANIAYGKSGTATESEIQAAAELANAHNFISSLKQGYDTKVGERGVQLSGGQKQRVAIARAIMKAPKILLLDEATSALDAESERVVQDALDRIMVNRTTVVVAHRLSTIKGADVIAVVKNGVIAEKGSHETLINIKDGVYASLIALHSTAASSSS</sequence>
<comment type="similarity">
    <text evidence="2">Belongs to the ABC transporter superfamily. ABCB family. Multidrug resistance exporter (TC 3.A.1.201) subfamily.</text>
</comment>
<feature type="transmembrane region" description="Helical" evidence="12">
    <location>
        <begin position="728"/>
        <end position="752"/>
    </location>
</feature>
<feature type="domain" description="ABC transmembrane type-1" evidence="14">
    <location>
        <begin position="72"/>
        <end position="359"/>
    </location>
</feature>
<protein>
    <submittedName>
        <fullName evidence="15">Uncharacterized protein</fullName>
    </submittedName>
</protein>
<feature type="transmembrane region" description="Helical" evidence="12">
    <location>
        <begin position="992"/>
        <end position="1014"/>
    </location>
</feature>
<evidence type="ECO:0000256" key="8">
    <source>
        <dbReference type="ARBA" id="ARBA00022989"/>
    </source>
</evidence>
<evidence type="ECO:0000256" key="2">
    <source>
        <dbReference type="ARBA" id="ARBA00007577"/>
    </source>
</evidence>
<feature type="transmembrane region" description="Helical" evidence="12">
    <location>
        <begin position="772"/>
        <end position="795"/>
    </location>
</feature>
<feature type="transmembrane region" description="Helical" evidence="12">
    <location>
        <begin position="297"/>
        <end position="321"/>
    </location>
</feature>
<dbReference type="Gramene" id="Kaladp0060s0462.1.v1.1">
    <property type="protein sequence ID" value="Kaladp0060s0462.1.v1.1"/>
    <property type="gene ID" value="Kaladp0060s0462.v1.1"/>
</dbReference>
<dbReference type="GO" id="GO:0016887">
    <property type="term" value="F:ATP hydrolysis activity"/>
    <property type="evidence" value="ECO:0007669"/>
    <property type="project" value="InterPro"/>
</dbReference>
<feature type="transmembrane region" description="Helical" evidence="12">
    <location>
        <begin position="195"/>
        <end position="211"/>
    </location>
</feature>
<feature type="transmembrane region" description="Helical" evidence="12">
    <location>
        <begin position="953"/>
        <end position="972"/>
    </location>
</feature>
<dbReference type="InterPro" id="IPR039421">
    <property type="entry name" value="Type_1_exporter"/>
</dbReference>
<keyword evidence="16" id="KW-1185">Reference proteome</keyword>
<dbReference type="GO" id="GO:0005886">
    <property type="term" value="C:plasma membrane"/>
    <property type="evidence" value="ECO:0007669"/>
    <property type="project" value="UniProtKB-SubCell"/>
</dbReference>
<evidence type="ECO:0000313" key="16">
    <source>
        <dbReference type="Proteomes" id="UP000594263"/>
    </source>
</evidence>
<dbReference type="Pfam" id="PF00664">
    <property type="entry name" value="ABC_membrane"/>
    <property type="match status" value="2"/>
</dbReference>
<dbReference type="PROSITE" id="PS50929">
    <property type="entry name" value="ABC_TM1F"/>
    <property type="match status" value="2"/>
</dbReference>
<feature type="transmembrane region" description="Helical" evidence="12">
    <location>
        <begin position="119"/>
        <end position="139"/>
    </location>
</feature>
<proteinExistence type="inferred from homology"/>
<keyword evidence="4 12" id="KW-0812">Transmembrane</keyword>
<dbReference type="InterPro" id="IPR011527">
    <property type="entry name" value="ABC1_TM_dom"/>
</dbReference>
<dbReference type="GO" id="GO:0090374">
    <property type="term" value="P:oligopeptide export from mitochondrion"/>
    <property type="evidence" value="ECO:0007669"/>
    <property type="project" value="TreeGrafter"/>
</dbReference>
<feature type="transmembrane region" description="Helical" evidence="12">
    <location>
        <begin position="217"/>
        <end position="238"/>
    </location>
</feature>
<dbReference type="GO" id="GO:0010329">
    <property type="term" value="F:auxin efflux transmembrane transporter activity"/>
    <property type="evidence" value="ECO:0007669"/>
    <property type="project" value="UniProtKB-ARBA"/>
</dbReference>
<dbReference type="GO" id="GO:0005743">
    <property type="term" value="C:mitochondrial inner membrane"/>
    <property type="evidence" value="ECO:0007669"/>
    <property type="project" value="TreeGrafter"/>
</dbReference>
<dbReference type="PANTHER" id="PTHR43394">
    <property type="entry name" value="ATP-DEPENDENT PERMEASE MDL1, MITOCHONDRIAL"/>
    <property type="match status" value="1"/>
</dbReference>
<dbReference type="GO" id="GO:0005524">
    <property type="term" value="F:ATP binding"/>
    <property type="evidence" value="ECO:0007669"/>
    <property type="project" value="UniProtKB-KW"/>
</dbReference>
<feature type="transmembrane region" description="Helical" evidence="12">
    <location>
        <begin position="875"/>
        <end position="892"/>
    </location>
</feature>
<dbReference type="FunFam" id="1.20.1560.10:FF:000009">
    <property type="entry name" value="ABC transporter B family member 1"/>
    <property type="match status" value="1"/>
</dbReference>
<feature type="domain" description="ABC transporter" evidence="13">
    <location>
        <begin position="1053"/>
        <end position="1290"/>
    </location>
</feature>
<evidence type="ECO:0000256" key="11">
    <source>
        <dbReference type="SAM" id="MobiDB-lite"/>
    </source>
</evidence>
<feature type="region of interest" description="Disordered" evidence="11">
    <location>
        <begin position="1"/>
        <end position="50"/>
    </location>
</feature>
<dbReference type="Proteomes" id="UP000594263">
    <property type="component" value="Unplaced"/>
</dbReference>
<reference evidence="15" key="1">
    <citation type="submission" date="2021-01" db="UniProtKB">
        <authorList>
            <consortium name="EnsemblPlants"/>
        </authorList>
    </citation>
    <scope>IDENTIFICATION</scope>
</reference>
<dbReference type="InterPro" id="IPR003593">
    <property type="entry name" value="AAA+_ATPase"/>
</dbReference>
<feature type="region of interest" description="Disordered" evidence="11">
    <location>
        <begin position="633"/>
        <end position="682"/>
    </location>
</feature>
<keyword evidence="9 12" id="KW-0472">Membrane</keyword>
<dbReference type="SMART" id="SM00382">
    <property type="entry name" value="AAA"/>
    <property type="match status" value="2"/>
</dbReference>
<dbReference type="InterPro" id="IPR027417">
    <property type="entry name" value="P-loop_NTPase"/>
</dbReference>
<evidence type="ECO:0000256" key="10">
    <source>
        <dbReference type="ARBA" id="ARBA00023180"/>
    </source>
</evidence>
<accession>A0A7N0UDC8</accession>
<keyword evidence="3" id="KW-0813">Transport</keyword>
<dbReference type="SUPFAM" id="SSF52540">
    <property type="entry name" value="P-loop containing nucleoside triphosphate hydrolases"/>
    <property type="match status" value="2"/>
</dbReference>
<dbReference type="PROSITE" id="PS00211">
    <property type="entry name" value="ABC_TRANSPORTER_1"/>
    <property type="match status" value="2"/>
</dbReference>
<keyword evidence="8 12" id="KW-1133">Transmembrane helix</keyword>
<dbReference type="GO" id="GO:0015421">
    <property type="term" value="F:ABC-type oligopeptide transporter activity"/>
    <property type="evidence" value="ECO:0007669"/>
    <property type="project" value="TreeGrafter"/>
</dbReference>
<evidence type="ECO:0000256" key="5">
    <source>
        <dbReference type="ARBA" id="ARBA00022737"/>
    </source>
</evidence>
<dbReference type="InterPro" id="IPR003439">
    <property type="entry name" value="ABC_transporter-like_ATP-bd"/>
</dbReference>
<dbReference type="CDD" id="cd18577">
    <property type="entry name" value="ABC_6TM_Pgp_ABCB1_D1_like"/>
    <property type="match status" value="1"/>
</dbReference>
<evidence type="ECO:0000256" key="7">
    <source>
        <dbReference type="ARBA" id="ARBA00022840"/>
    </source>
</evidence>
<feature type="compositionally biased region" description="Basic and acidic residues" evidence="11">
    <location>
        <begin position="633"/>
        <end position="656"/>
    </location>
</feature>
<keyword evidence="7" id="KW-0067">ATP-binding</keyword>
<dbReference type="PANTHER" id="PTHR43394:SF16">
    <property type="entry name" value="ABC TRANSPORTER B FAMILY MEMBER 4-LIKE ISOFORM X1"/>
    <property type="match status" value="1"/>
</dbReference>
<evidence type="ECO:0000313" key="15">
    <source>
        <dbReference type="EnsemblPlants" id="Kaladp0060s0462.1.v1.1"/>
    </source>
</evidence>
<feature type="compositionally biased region" description="Basic and acidic residues" evidence="11">
    <location>
        <begin position="27"/>
        <end position="42"/>
    </location>
</feature>
<dbReference type="FunFam" id="1.20.1560.10:FF:000044">
    <property type="entry name" value="ABC transporter B family member 9"/>
    <property type="match status" value="1"/>
</dbReference>
<feature type="transmembrane region" description="Helical" evidence="12">
    <location>
        <begin position="68"/>
        <end position="92"/>
    </location>
</feature>
<evidence type="ECO:0000256" key="12">
    <source>
        <dbReference type="SAM" id="Phobius"/>
    </source>
</evidence>
<dbReference type="InterPro" id="IPR036640">
    <property type="entry name" value="ABC1_TM_sf"/>
</dbReference>
<organism evidence="15 16">
    <name type="scientific">Kalanchoe fedtschenkoi</name>
    <name type="common">Lavender scallops</name>
    <name type="synonym">South American air plant</name>
    <dbReference type="NCBI Taxonomy" id="63787"/>
    <lineage>
        <taxon>Eukaryota</taxon>
        <taxon>Viridiplantae</taxon>
        <taxon>Streptophyta</taxon>
        <taxon>Embryophyta</taxon>
        <taxon>Tracheophyta</taxon>
        <taxon>Spermatophyta</taxon>
        <taxon>Magnoliopsida</taxon>
        <taxon>eudicotyledons</taxon>
        <taxon>Gunneridae</taxon>
        <taxon>Pentapetalae</taxon>
        <taxon>Saxifragales</taxon>
        <taxon>Crassulaceae</taxon>
        <taxon>Kalanchoe</taxon>
    </lineage>
</organism>
<feature type="domain" description="ABC transporter" evidence="13">
    <location>
        <begin position="394"/>
        <end position="630"/>
    </location>
</feature>
<dbReference type="OMA" id="MAYFDTY"/>
<dbReference type="Pfam" id="PF00005">
    <property type="entry name" value="ABC_tran"/>
    <property type="match status" value="2"/>
</dbReference>
<feature type="domain" description="ABC transmembrane type-1" evidence="14">
    <location>
        <begin position="732"/>
        <end position="1018"/>
    </location>
</feature>
<dbReference type="EnsemblPlants" id="Kaladp0060s0462.1.v1.1">
    <property type="protein sequence ID" value="Kaladp0060s0462.1.v1.1"/>
    <property type="gene ID" value="Kaladp0060s0462.v1.1"/>
</dbReference>
<keyword evidence="6" id="KW-0547">Nucleotide-binding</keyword>
<dbReference type="FunFam" id="3.40.50.300:FF:000066">
    <property type="entry name" value="ABC transporter B family member 1"/>
    <property type="match status" value="2"/>
</dbReference>
<dbReference type="CDD" id="cd18578">
    <property type="entry name" value="ABC_6TM_Pgp_ABCB1_D2_like"/>
    <property type="match status" value="1"/>
</dbReference>
<evidence type="ECO:0000259" key="14">
    <source>
        <dbReference type="PROSITE" id="PS50929"/>
    </source>
</evidence>
<evidence type="ECO:0000256" key="3">
    <source>
        <dbReference type="ARBA" id="ARBA00022448"/>
    </source>
</evidence>